<comment type="caution">
    <text evidence="21">The sequence shown here is derived from an EMBL/GenBank/DDBJ whole genome shotgun (WGS) entry which is preliminary data.</text>
</comment>
<evidence type="ECO:0000256" key="8">
    <source>
        <dbReference type="ARBA" id="ARBA00022840"/>
    </source>
</evidence>
<feature type="region of interest" description="Disordered" evidence="19">
    <location>
        <begin position="126"/>
        <end position="145"/>
    </location>
</feature>
<dbReference type="AlphaFoldDB" id="A0ABD0JTR7"/>
<evidence type="ECO:0000256" key="15">
    <source>
        <dbReference type="ARBA" id="ARBA00060102"/>
    </source>
</evidence>
<reference evidence="21 22" key="1">
    <citation type="journal article" date="2023" name="Sci. Data">
        <title>Genome assembly of the Korean intertidal mud-creeper Batillaria attramentaria.</title>
        <authorList>
            <person name="Patra A.K."/>
            <person name="Ho P.T."/>
            <person name="Jun S."/>
            <person name="Lee S.J."/>
            <person name="Kim Y."/>
            <person name="Won Y.J."/>
        </authorList>
    </citation>
    <scope>NUCLEOTIDE SEQUENCE [LARGE SCALE GENOMIC DNA]</scope>
    <source>
        <strain evidence="21">Wonlab-2016</strain>
    </source>
</reference>
<dbReference type="InterPro" id="IPR027417">
    <property type="entry name" value="P-loop_NTPase"/>
</dbReference>
<dbReference type="Gene3D" id="1.25.40.10">
    <property type="entry name" value="Tetratricopeptide repeat domain"/>
    <property type="match status" value="1"/>
</dbReference>
<feature type="binding site" evidence="16">
    <location>
        <begin position="652"/>
        <end position="659"/>
    </location>
    <ligand>
        <name>ATP</name>
        <dbReference type="ChEBI" id="CHEBI:30616"/>
    </ligand>
</feature>
<evidence type="ECO:0000256" key="7">
    <source>
        <dbReference type="ARBA" id="ARBA00022741"/>
    </source>
</evidence>
<evidence type="ECO:0000256" key="18">
    <source>
        <dbReference type="SAM" id="Coils"/>
    </source>
</evidence>
<dbReference type="InterPro" id="IPR036961">
    <property type="entry name" value="Kinesin_motor_dom_sf"/>
</dbReference>
<dbReference type="Proteomes" id="UP001519460">
    <property type="component" value="Unassembled WGS sequence"/>
</dbReference>
<evidence type="ECO:0000256" key="10">
    <source>
        <dbReference type="ARBA" id="ARBA00023054"/>
    </source>
</evidence>
<dbReference type="GO" id="GO:0005524">
    <property type="term" value="F:ATP binding"/>
    <property type="evidence" value="ECO:0007669"/>
    <property type="project" value="UniProtKB-UniRule"/>
</dbReference>
<evidence type="ECO:0000256" key="3">
    <source>
        <dbReference type="ARBA" id="ARBA00004536"/>
    </source>
</evidence>
<evidence type="ECO:0000256" key="16">
    <source>
        <dbReference type="PROSITE-ProRule" id="PRU00283"/>
    </source>
</evidence>
<dbReference type="PANTHER" id="PTHR47972:SF28">
    <property type="entry name" value="KINESIN-LIKE PROTEIN KLP-3"/>
    <property type="match status" value="1"/>
</dbReference>
<accession>A0ABD0JTR7</accession>
<comment type="similarity">
    <text evidence="16 17">Belongs to the TRAFAC class myosin-kinesin ATPase superfamily. Kinesin family.</text>
</comment>
<dbReference type="Gene3D" id="6.10.250.3110">
    <property type="match status" value="1"/>
</dbReference>
<keyword evidence="8 16" id="KW-0067">ATP-binding</keyword>
<sequence length="962" mass="107719">GGTQTLARASYKSDTTSKIGFLLCSQLPSHFCVLEDCASIEFSALRQVSAVSRIPKQSGDVPAGRGPTTDDSDAEECPVTGLGGSPGCTDAEYSTLQKELEERNRQREDLIFKIKDLTDHNKKYKERLETQESSKRQQQHVLQRTHVTQLADRDRLISSLQDIIEEHERKILQLEQQIHGTSHAALGGTARLVADIQRLQDEKSQLASQFAEAQMQIEVCKADHGETIATLQKSLALAEKKALLCAGEQIDDNKENLGQISNTDAGSCSTDTEKQLERVQAENQRLAGEVSSLHRFYTRNSSIGFTPQTEEIRRLQDENDHLTSTLSTLQQKEVSWREQEASLRAEITSLRAEKQQTGRQLRDLQARWTSLQARDPDVVTHIDHVEVESEELRSRVTESQDQVTRLEQDVLHWETKCADRDRTVATLHKQLETLTTMLEESKEEKKLLQECLMEEVEKERESKELAVRDARNEVEKKLYELQVANQHMRLKLAHLHSSFEGVQQAYALLSRQARQFPNMVTMVVKGVRDEMLKAATDIAQENKDLIRKYHKEMHLRKKYHNELVELKGNIRVFCRVRPPIREDGTGPQAEVVMTFDPDDDGVVYVSNKGRIQTFEFDKVFTETSTQTEVFEEVRALVTCCIDGFNICIFAYGQTGSGKTFTMEGPSTDPGINQRALQELFQETAERGQDWHYTIEVSVLEIYNETIKDLLSSDNGNKLDVKMKADGGGYHVPGLHTVAVTSLKDVNQVFAVGKKNRATATTNMNEHSSRSHCLLCVTVTGVNRTTNTRTFGRLNLVDLAGSERVSKSGADGARLREAQNINKSLACLGDVIHALRIKQNHIPFRNSKLTYLLQDSLGGDSKTLMIVQVAPVEKNVAESTCSLSFGQRVRNVELGAATRKIENVDELKSPPSPISIGTPPAKKMALSSPVTVSQRFTPGKSSSPVTSSSKATPRSARQGLLWK</sequence>
<evidence type="ECO:0000256" key="2">
    <source>
        <dbReference type="ARBA" id="ARBA00004300"/>
    </source>
</evidence>
<dbReference type="PROSITE" id="PS50067">
    <property type="entry name" value="KINESIN_MOTOR_2"/>
    <property type="match status" value="1"/>
</dbReference>
<dbReference type="PROSITE" id="PS00411">
    <property type="entry name" value="KINESIN_MOTOR_1"/>
    <property type="match status" value="1"/>
</dbReference>
<evidence type="ECO:0000256" key="5">
    <source>
        <dbReference type="ARBA" id="ARBA00022553"/>
    </source>
</evidence>
<evidence type="ECO:0000256" key="9">
    <source>
        <dbReference type="ARBA" id="ARBA00022949"/>
    </source>
</evidence>
<dbReference type="GO" id="GO:0030659">
    <property type="term" value="C:cytoplasmic vesicle membrane"/>
    <property type="evidence" value="ECO:0007669"/>
    <property type="project" value="UniProtKB-SubCell"/>
</dbReference>
<keyword evidence="5" id="KW-0597">Phosphoprotein</keyword>
<dbReference type="CDD" id="cd01366">
    <property type="entry name" value="KISc_C_terminal"/>
    <property type="match status" value="1"/>
</dbReference>
<feature type="compositionally biased region" description="Basic and acidic residues" evidence="19">
    <location>
        <begin position="126"/>
        <end position="135"/>
    </location>
</feature>
<feature type="region of interest" description="Disordered" evidence="19">
    <location>
        <begin position="903"/>
        <end position="962"/>
    </location>
</feature>
<dbReference type="InterPro" id="IPR019821">
    <property type="entry name" value="Kinesin_motor_CS"/>
</dbReference>
<dbReference type="InterPro" id="IPR001752">
    <property type="entry name" value="Kinesin_motor_dom"/>
</dbReference>
<dbReference type="InterPro" id="IPR027640">
    <property type="entry name" value="Kinesin-like_fam"/>
</dbReference>
<keyword evidence="22" id="KW-1185">Reference proteome</keyword>
<gene>
    <name evidence="21" type="ORF">BaRGS_00030577</name>
</gene>
<evidence type="ECO:0000259" key="20">
    <source>
        <dbReference type="PROSITE" id="PS50067"/>
    </source>
</evidence>
<dbReference type="PRINTS" id="PR00380">
    <property type="entry name" value="KINESINHEAVY"/>
</dbReference>
<feature type="compositionally biased region" description="Low complexity" evidence="19">
    <location>
        <begin position="936"/>
        <end position="952"/>
    </location>
</feature>
<dbReference type="SUPFAM" id="SSF52540">
    <property type="entry name" value="P-loop containing nucleoside triphosphate hydrolases"/>
    <property type="match status" value="1"/>
</dbReference>
<feature type="domain" description="Kinesin motor" evidence="20">
    <location>
        <begin position="569"/>
        <end position="891"/>
    </location>
</feature>
<dbReference type="EMBL" id="JACVVK020000331">
    <property type="protein sequence ID" value="KAK7478216.1"/>
    <property type="molecule type" value="Genomic_DNA"/>
</dbReference>
<keyword evidence="9" id="KW-0965">Cell junction</keyword>
<evidence type="ECO:0000313" key="21">
    <source>
        <dbReference type="EMBL" id="KAK7478216.1"/>
    </source>
</evidence>
<evidence type="ECO:0000256" key="13">
    <source>
        <dbReference type="ARBA" id="ARBA00023212"/>
    </source>
</evidence>
<organism evidence="21 22">
    <name type="scientific">Batillaria attramentaria</name>
    <dbReference type="NCBI Taxonomy" id="370345"/>
    <lineage>
        <taxon>Eukaryota</taxon>
        <taxon>Metazoa</taxon>
        <taxon>Spiralia</taxon>
        <taxon>Lophotrochozoa</taxon>
        <taxon>Mollusca</taxon>
        <taxon>Gastropoda</taxon>
        <taxon>Caenogastropoda</taxon>
        <taxon>Sorbeoconcha</taxon>
        <taxon>Cerithioidea</taxon>
        <taxon>Batillariidae</taxon>
        <taxon>Batillaria</taxon>
    </lineage>
</organism>
<evidence type="ECO:0000256" key="12">
    <source>
        <dbReference type="ARBA" id="ARBA00023175"/>
    </source>
</evidence>
<dbReference type="FunFam" id="3.40.850.10:FF:000022">
    <property type="entry name" value="Kinesin-like protein"/>
    <property type="match status" value="1"/>
</dbReference>
<keyword evidence="6 17" id="KW-0493">Microtubule</keyword>
<feature type="coiled-coil region" evidence="18">
    <location>
        <begin position="269"/>
        <end position="473"/>
    </location>
</feature>
<proteinExistence type="inferred from homology"/>
<evidence type="ECO:0000256" key="6">
    <source>
        <dbReference type="ARBA" id="ARBA00022701"/>
    </source>
</evidence>
<keyword evidence="14" id="KW-0968">Cytoplasmic vesicle</keyword>
<dbReference type="Gene3D" id="3.40.850.10">
    <property type="entry name" value="Kinesin motor domain"/>
    <property type="match status" value="1"/>
</dbReference>
<dbReference type="GO" id="GO:0005912">
    <property type="term" value="C:adherens junction"/>
    <property type="evidence" value="ECO:0007669"/>
    <property type="project" value="UniProtKB-SubCell"/>
</dbReference>
<comment type="subcellular location">
    <subcellularLocation>
        <location evidence="3">Cell junction</location>
        <location evidence="3">Adherens junction</location>
    </subcellularLocation>
    <subcellularLocation>
        <location evidence="2">Cytoplasm</location>
        <location evidence="2">Cytoskeleton</location>
        <location evidence="2">Microtubule organizing center</location>
        <location evidence="2">Centrosome</location>
    </subcellularLocation>
    <subcellularLocation>
        <location evidence="1">Cytoplasmic vesicle membrane</location>
        <topology evidence="1">Peripheral membrane protein</topology>
    </subcellularLocation>
</comment>
<evidence type="ECO:0000256" key="4">
    <source>
        <dbReference type="ARBA" id="ARBA00022490"/>
    </source>
</evidence>
<dbReference type="GO" id="GO:0005871">
    <property type="term" value="C:kinesin complex"/>
    <property type="evidence" value="ECO:0007669"/>
    <property type="project" value="UniProtKB-ARBA"/>
</dbReference>
<dbReference type="SMART" id="SM00129">
    <property type="entry name" value="KISc"/>
    <property type="match status" value="1"/>
</dbReference>
<keyword evidence="13" id="KW-0206">Cytoskeleton</keyword>
<dbReference type="GO" id="GO:0005874">
    <property type="term" value="C:microtubule"/>
    <property type="evidence" value="ECO:0007669"/>
    <property type="project" value="UniProtKB-KW"/>
</dbReference>
<feature type="non-terminal residue" evidence="21">
    <location>
        <position position="1"/>
    </location>
</feature>
<comment type="function">
    <text evidence="15">Minus-end microtubule-dependent motor protein. Involved in apically targeted transport. Required for zonula adherens maintenance.</text>
</comment>
<keyword evidence="10 18" id="KW-0175">Coiled coil</keyword>
<keyword evidence="4" id="KW-0963">Cytoplasm</keyword>
<dbReference type="InterPro" id="IPR011990">
    <property type="entry name" value="TPR-like_helical_dom_sf"/>
</dbReference>
<evidence type="ECO:0000256" key="1">
    <source>
        <dbReference type="ARBA" id="ARBA00004284"/>
    </source>
</evidence>
<protein>
    <recommendedName>
        <fullName evidence="17">Kinesin-like protein</fullName>
    </recommendedName>
</protein>
<dbReference type="GO" id="GO:0003777">
    <property type="term" value="F:microtubule motor activity"/>
    <property type="evidence" value="ECO:0007669"/>
    <property type="project" value="UniProtKB-ARBA"/>
</dbReference>
<dbReference type="PANTHER" id="PTHR47972">
    <property type="entry name" value="KINESIN-LIKE PROTEIN KLP-3"/>
    <property type="match status" value="1"/>
</dbReference>
<dbReference type="Pfam" id="PF00225">
    <property type="entry name" value="Kinesin"/>
    <property type="match status" value="1"/>
</dbReference>
<feature type="region of interest" description="Disordered" evidence="19">
    <location>
        <begin position="51"/>
        <end position="88"/>
    </location>
</feature>
<evidence type="ECO:0000256" key="19">
    <source>
        <dbReference type="SAM" id="MobiDB-lite"/>
    </source>
</evidence>
<evidence type="ECO:0000256" key="14">
    <source>
        <dbReference type="ARBA" id="ARBA00023329"/>
    </source>
</evidence>
<keyword evidence="12 16" id="KW-0505">Motor protein</keyword>
<keyword evidence="11" id="KW-0472">Membrane</keyword>
<keyword evidence="7 16" id="KW-0547">Nucleotide-binding</keyword>
<name>A0ABD0JTR7_9CAEN</name>
<evidence type="ECO:0000313" key="22">
    <source>
        <dbReference type="Proteomes" id="UP001519460"/>
    </source>
</evidence>
<evidence type="ECO:0000256" key="17">
    <source>
        <dbReference type="RuleBase" id="RU000394"/>
    </source>
</evidence>
<evidence type="ECO:0000256" key="11">
    <source>
        <dbReference type="ARBA" id="ARBA00023136"/>
    </source>
</evidence>
<dbReference type="GO" id="GO:0005813">
    <property type="term" value="C:centrosome"/>
    <property type="evidence" value="ECO:0007669"/>
    <property type="project" value="UniProtKB-SubCell"/>
</dbReference>